<accession>A0A150QV27</accession>
<proteinExistence type="predicted"/>
<comment type="caution">
    <text evidence="2">The sequence shown here is derived from an EMBL/GenBank/DDBJ whole genome shotgun (WGS) entry which is preliminary data.</text>
</comment>
<dbReference type="AlphaFoldDB" id="A0A150QV27"/>
<dbReference type="EMBL" id="JEMA01000333">
    <property type="protein sequence ID" value="KYF71486.1"/>
    <property type="molecule type" value="Genomic_DNA"/>
</dbReference>
<feature type="compositionally biased region" description="Pro residues" evidence="1">
    <location>
        <begin position="311"/>
        <end position="322"/>
    </location>
</feature>
<dbReference type="Gene3D" id="2.40.160.10">
    <property type="entry name" value="Porin"/>
    <property type="match status" value="1"/>
</dbReference>
<evidence type="ECO:0000313" key="3">
    <source>
        <dbReference type="Proteomes" id="UP000075260"/>
    </source>
</evidence>
<feature type="region of interest" description="Disordered" evidence="1">
    <location>
        <begin position="305"/>
        <end position="324"/>
    </location>
</feature>
<protein>
    <submittedName>
        <fullName evidence="2">Uncharacterized protein</fullName>
    </submittedName>
</protein>
<dbReference type="Proteomes" id="UP000075260">
    <property type="component" value="Unassembled WGS sequence"/>
</dbReference>
<sequence length="444" mass="46846">MSKRTMASRRLGDVGAGFLVVILGITSFDGAALAQAQPEAPPEPMGEDPPIAAPAAEPASPPADAGAARAPSEEARAGAPAPQGVAGPGPASPAPPAEEEPWKKPISVAAWARVGGRLQNPAAREKMDRLLGDGELDLSFSGEINRFIGVQGAIVAQFGPTPTGGNIAGSATLRDAIAKFRVHDVLNVWIGRMIVPSDRSAFSGPWSMGPWNYPGFFEPYAPPIGPRQGPLGRNDGVTAWGKVAGGLFKYYVGAFNLHDSSVSPLYTARINVSLLDPEPAYYQRSTYLGEKNILALGVAGEVQREGSVESLPPPADGAPPGVPRKDTYGEVNADLLFEKNLGTAGTITLEGAFYKYFGDFERFDYSYFALASYLTPDNVGVGKLQPLVRLQQAKPKSADPYLLIDAQMGYIIEGHAARVALGYQRSDLSGAKGNALFLGVQVQK</sequence>
<feature type="compositionally biased region" description="Low complexity" evidence="1">
    <location>
        <begin position="48"/>
        <end position="70"/>
    </location>
</feature>
<evidence type="ECO:0000256" key="1">
    <source>
        <dbReference type="SAM" id="MobiDB-lite"/>
    </source>
</evidence>
<gene>
    <name evidence="2" type="ORF">BE15_25375</name>
</gene>
<reference evidence="2 3" key="1">
    <citation type="submission" date="2014-02" db="EMBL/GenBank/DDBJ databases">
        <title>The small core and large imbalanced accessory genome model reveals a collaborative survival strategy of Sorangium cellulosum strains in nature.</title>
        <authorList>
            <person name="Han K."/>
            <person name="Peng R."/>
            <person name="Blom J."/>
            <person name="Li Y.-Z."/>
        </authorList>
    </citation>
    <scope>NUCLEOTIDE SEQUENCE [LARGE SCALE GENOMIC DNA]</scope>
    <source>
        <strain evidence="2 3">So0008-312</strain>
    </source>
</reference>
<dbReference type="InterPro" id="IPR023614">
    <property type="entry name" value="Porin_dom_sf"/>
</dbReference>
<dbReference type="OrthoDB" id="314848at2"/>
<feature type="compositionally biased region" description="Low complexity" evidence="1">
    <location>
        <begin position="77"/>
        <end position="89"/>
    </location>
</feature>
<name>A0A150QV27_SORCE</name>
<organism evidence="2 3">
    <name type="scientific">Sorangium cellulosum</name>
    <name type="common">Polyangium cellulosum</name>
    <dbReference type="NCBI Taxonomy" id="56"/>
    <lineage>
        <taxon>Bacteria</taxon>
        <taxon>Pseudomonadati</taxon>
        <taxon>Myxococcota</taxon>
        <taxon>Polyangia</taxon>
        <taxon>Polyangiales</taxon>
        <taxon>Polyangiaceae</taxon>
        <taxon>Sorangium</taxon>
    </lineage>
</organism>
<evidence type="ECO:0000313" key="2">
    <source>
        <dbReference type="EMBL" id="KYF71486.1"/>
    </source>
</evidence>
<feature type="region of interest" description="Disordered" evidence="1">
    <location>
        <begin position="32"/>
        <end position="101"/>
    </location>
</feature>